<accession>A0A9W6JET6</accession>
<dbReference type="RefSeq" id="WP_213371524.1">
    <property type="nucleotide sequence ID" value="NZ_BSFJ01000052.1"/>
</dbReference>
<keyword evidence="2" id="KW-1185">Reference proteome</keyword>
<proteinExistence type="predicted"/>
<organism evidence="1 2">
    <name type="scientific">Ancylobacter dichloromethanicus</name>
    <dbReference type="NCBI Taxonomy" id="518825"/>
    <lineage>
        <taxon>Bacteria</taxon>
        <taxon>Pseudomonadati</taxon>
        <taxon>Pseudomonadota</taxon>
        <taxon>Alphaproteobacteria</taxon>
        <taxon>Hyphomicrobiales</taxon>
        <taxon>Xanthobacteraceae</taxon>
        <taxon>Ancylobacter</taxon>
    </lineage>
</organism>
<name>A0A9W6JET6_9HYPH</name>
<comment type="caution">
    <text evidence="1">The sequence shown here is derived from an EMBL/GenBank/DDBJ whole genome shotgun (WGS) entry which is preliminary data.</text>
</comment>
<dbReference type="EMBL" id="BSFJ01000052">
    <property type="protein sequence ID" value="GLK74684.1"/>
    <property type="molecule type" value="Genomic_DNA"/>
</dbReference>
<evidence type="ECO:0000313" key="1">
    <source>
        <dbReference type="EMBL" id="GLK74684.1"/>
    </source>
</evidence>
<dbReference type="AlphaFoldDB" id="A0A9W6JET6"/>
<gene>
    <name evidence="1" type="ORF">GCM10017643_48030</name>
</gene>
<reference evidence="1" key="1">
    <citation type="journal article" date="2014" name="Int. J. Syst. Evol. Microbiol.">
        <title>Complete genome sequence of Corynebacterium casei LMG S-19264T (=DSM 44701T), isolated from a smear-ripened cheese.</title>
        <authorList>
            <consortium name="US DOE Joint Genome Institute (JGI-PGF)"/>
            <person name="Walter F."/>
            <person name="Albersmeier A."/>
            <person name="Kalinowski J."/>
            <person name="Ruckert C."/>
        </authorList>
    </citation>
    <scope>NUCLEOTIDE SEQUENCE</scope>
    <source>
        <strain evidence="1">VKM B-2484</strain>
    </source>
</reference>
<reference evidence="1" key="2">
    <citation type="submission" date="2023-01" db="EMBL/GenBank/DDBJ databases">
        <authorList>
            <person name="Sun Q."/>
            <person name="Evtushenko L."/>
        </authorList>
    </citation>
    <scope>NUCLEOTIDE SEQUENCE</scope>
    <source>
        <strain evidence="1">VKM B-2484</strain>
    </source>
</reference>
<sequence length="110" mass="12010">MPYESERNQYKPGGLIWGPARDWYTLVSADIGAKELPRYGRALEIDIAPSVELPVILVVVPVGNMDDAETRTLTFRESGHHVRDRGVRRVVSVAGAAALPAGVQIDVITD</sequence>
<dbReference type="Proteomes" id="UP001143370">
    <property type="component" value="Unassembled WGS sequence"/>
</dbReference>
<protein>
    <submittedName>
        <fullName evidence="1">Uncharacterized protein</fullName>
    </submittedName>
</protein>
<evidence type="ECO:0000313" key="2">
    <source>
        <dbReference type="Proteomes" id="UP001143370"/>
    </source>
</evidence>